<dbReference type="Proteomes" id="UP000235388">
    <property type="component" value="Unassembled WGS sequence"/>
</dbReference>
<evidence type="ECO:0000313" key="3">
    <source>
        <dbReference type="Proteomes" id="UP000235388"/>
    </source>
</evidence>
<organism evidence="2 3">
    <name type="scientific">Puccinia coronata f. sp. avenae</name>
    <dbReference type="NCBI Taxonomy" id="200324"/>
    <lineage>
        <taxon>Eukaryota</taxon>
        <taxon>Fungi</taxon>
        <taxon>Dikarya</taxon>
        <taxon>Basidiomycota</taxon>
        <taxon>Pucciniomycotina</taxon>
        <taxon>Pucciniomycetes</taxon>
        <taxon>Pucciniales</taxon>
        <taxon>Pucciniaceae</taxon>
        <taxon>Puccinia</taxon>
    </lineage>
</organism>
<dbReference type="EMBL" id="PGCJ01000325">
    <property type="protein sequence ID" value="PLW32316.1"/>
    <property type="molecule type" value="Genomic_DNA"/>
</dbReference>
<name>A0A2N5U3K4_9BASI</name>
<comment type="caution">
    <text evidence="2">The sequence shown here is derived from an EMBL/GenBank/DDBJ whole genome shotgun (WGS) entry which is preliminary data.</text>
</comment>
<dbReference type="AlphaFoldDB" id="A0A2N5U3K4"/>
<reference evidence="2 3" key="1">
    <citation type="submission" date="2017-11" db="EMBL/GenBank/DDBJ databases">
        <title>De novo assembly and phasing of dikaryotic genomes from two isolates of Puccinia coronata f. sp. avenae, the causal agent of oat crown rust.</title>
        <authorList>
            <person name="Miller M.E."/>
            <person name="Zhang Y."/>
            <person name="Omidvar V."/>
            <person name="Sperschneider J."/>
            <person name="Schwessinger B."/>
            <person name="Raley C."/>
            <person name="Palmer J.M."/>
            <person name="Garnica D."/>
            <person name="Upadhyaya N."/>
            <person name="Rathjen J."/>
            <person name="Taylor J.M."/>
            <person name="Park R.F."/>
            <person name="Dodds P.N."/>
            <person name="Hirsch C.D."/>
            <person name="Kianian S.F."/>
            <person name="Figueroa M."/>
        </authorList>
    </citation>
    <scope>NUCLEOTIDE SEQUENCE [LARGE SCALE GENOMIC DNA]</scope>
    <source>
        <strain evidence="2">12NC29</strain>
    </source>
</reference>
<proteinExistence type="predicted"/>
<evidence type="ECO:0000313" key="2">
    <source>
        <dbReference type="EMBL" id="PLW32316.1"/>
    </source>
</evidence>
<sequence length="185" mass="20746">MIRYPLLIIQEVGAEWDYQWLTLWNLTKLDLLDEFNEIQVGVGCELDKKTMDYFPVNQGDEENSLPAAGDSPNKLVLYQLAGRFSQQAVTVPARRETLPTSWYCISSPGDSPNKLVLYQLAGRFSRQAVTVPARREILPTSCYCTSSPGDSPDKLLLYQLAGRLLTSCYCHNSSPGDSTDKLVLY</sequence>
<gene>
    <name evidence="2" type="ORF">PCANC_20475</name>
    <name evidence="1" type="ORF">PCANC_23193</name>
</gene>
<evidence type="ECO:0000313" key="1">
    <source>
        <dbReference type="EMBL" id="PLW10317.1"/>
    </source>
</evidence>
<dbReference type="EMBL" id="PGCJ01001064">
    <property type="protein sequence ID" value="PLW10317.1"/>
    <property type="molecule type" value="Genomic_DNA"/>
</dbReference>
<accession>A0A2N5U3K4</accession>
<protein>
    <submittedName>
        <fullName evidence="2">Uncharacterized protein</fullName>
    </submittedName>
</protein>
<keyword evidence="3" id="KW-1185">Reference proteome</keyword>